<evidence type="ECO:0008006" key="4">
    <source>
        <dbReference type="Google" id="ProtNLM"/>
    </source>
</evidence>
<dbReference type="RefSeq" id="WP_376884268.1">
    <property type="nucleotide sequence ID" value="NZ_JBHUHR010000015.1"/>
</dbReference>
<comment type="caution">
    <text evidence="2">The sequence shown here is derived from an EMBL/GenBank/DDBJ whole genome shotgun (WGS) entry which is preliminary data.</text>
</comment>
<protein>
    <recommendedName>
        <fullName evidence="4">Outer membrane protein beta-barrel domain-containing protein</fullName>
    </recommendedName>
</protein>
<proteinExistence type="predicted"/>
<keyword evidence="1" id="KW-0732">Signal</keyword>
<evidence type="ECO:0000313" key="2">
    <source>
        <dbReference type="EMBL" id="MFD2034275.1"/>
    </source>
</evidence>
<accession>A0ABW4VNE9</accession>
<organism evidence="2 3">
    <name type="scientific">Belliella marina</name>
    <dbReference type="NCBI Taxonomy" id="1644146"/>
    <lineage>
        <taxon>Bacteria</taxon>
        <taxon>Pseudomonadati</taxon>
        <taxon>Bacteroidota</taxon>
        <taxon>Cytophagia</taxon>
        <taxon>Cytophagales</taxon>
        <taxon>Cyclobacteriaceae</taxon>
        <taxon>Belliella</taxon>
    </lineage>
</organism>
<gene>
    <name evidence="2" type="ORF">ACFSKL_05695</name>
</gene>
<feature type="signal peptide" evidence="1">
    <location>
        <begin position="1"/>
        <end position="20"/>
    </location>
</feature>
<evidence type="ECO:0000313" key="3">
    <source>
        <dbReference type="Proteomes" id="UP001597361"/>
    </source>
</evidence>
<name>A0ABW4VNE9_9BACT</name>
<dbReference type="Proteomes" id="UP001597361">
    <property type="component" value="Unassembled WGS sequence"/>
</dbReference>
<reference evidence="3" key="1">
    <citation type="journal article" date="2019" name="Int. J. Syst. Evol. Microbiol.">
        <title>The Global Catalogue of Microorganisms (GCM) 10K type strain sequencing project: providing services to taxonomists for standard genome sequencing and annotation.</title>
        <authorList>
            <consortium name="The Broad Institute Genomics Platform"/>
            <consortium name="The Broad Institute Genome Sequencing Center for Infectious Disease"/>
            <person name="Wu L."/>
            <person name="Ma J."/>
        </authorList>
    </citation>
    <scope>NUCLEOTIDE SEQUENCE [LARGE SCALE GENOMIC DNA]</scope>
    <source>
        <strain evidence="3">CGMCC 1.15180</strain>
    </source>
</reference>
<keyword evidence="3" id="KW-1185">Reference proteome</keyword>
<evidence type="ECO:0000256" key="1">
    <source>
        <dbReference type="SAM" id="SignalP"/>
    </source>
</evidence>
<sequence>MGTKAIIVALLMTKAFYAFSQENEQSTAGKRDLDKTKVFIGYELGEMAFNNFQNFSGEVGLKFKNDNLLRFVYQNVNLSEKHLSSNFARTVEGKNIKGLMKSYEVYYDYHLLKNLYLGASVGYANDYYEHTILAESVENFSATVGFAPSYRETDLFKVKGLYFHLAVPFRYYFEPLEETQMGNSKVNRHLLVNNIWFFVGYQF</sequence>
<feature type="chain" id="PRO_5045340035" description="Outer membrane protein beta-barrel domain-containing protein" evidence="1">
    <location>
        <begin position="21"/>
        <end position="203"/>
    </location>
</feature>
<dbReference type="EMBL" id="JBHUHR010000015">
    <property type="protein sequence ID" value="MFD2034275.1"/>
    <property type="molecule type" value="Genomic_DNA"/>
</dbReference>